<feature type="domain" description="Gp28/Gp37-like" evidence="1">
    <location>
        <begin position="7"/>
        <end position="342"/>
    </location>
</feature>
<evidence type="ECO:0000313" key="3">
    <source>
        <dbReference type="Proteomes" id="UP000515789"/>
    </source>
</evidence>
<name>A0A7G5MSS2_9FIRM</name>
<evidence type="ECO:0000313" key="2">
    <source>
        <dbReference type="EMBL" id="QMW77665.1"/>
    </source>
</evidence>
<evidence type="ECO:0000259" key="1">
    <source>
        <dbReference type="Pfam" id="PF14594"/>
    </source>
</evidence>
<reference evidence="2 3" key="1">
    <citation type="submission" date="2019-04" db="EMBL/GenBank/DDBJ databases">
        <authorList>
            <person name="Schori C."/>
            <person name="Ahrens C."/>
        </authorList>
    </citation>
    <scope>NUCLEOTIDE SEQUENCE [LARGE SCALE GENOMIC DNA]</scope>
    <source>
        <strain evidence="2 3">DSM 2950</strain>
    </source>
</reference>
<dbReference type="GeneID" id="75055725"/>
<organism evidence="2 3">
    <name type="scientific">Blautia producta</name>
    <dbReference type="NCBI Taxonomy" id="33035"/>
    <lineage>
        <taxon>Bacteria</taxon>
        <taxon>Bacillati</taxon>
        <taxon>Bacillota</taxon>
        <taxon>Clostridia</taxon>
        <taxon>Lachnospirales</taxon>
        <taxon>Lachnospiraceae</taxon>
        <taxon>Blautia</taxon>
    </lineage>
</organism>
<sequence length="481" mass="53627">MDKRINIRFFDPDINFIGEITDYTALIHVSKWKSYGDFEIHSSVMYDRLFHDGNIIMLDNDTRKTGIIKYIGVDDEEGGTVELKGFSLLHMLTQRITVPPKGKAHHEFNKAAAEDIMTALVNTNAVAPADSKRKIPKLVIKQSAGRGDRLTYQTRYDVLTDCLEELCGASGLGVCVSLDPWKKQFVFEVLEGVDRTVNQADRPPMIFNVNYDNIENREYIRDSSEYKNCAYTGGQGDGVNRVIKIIGNEKTGLDRYELFVDARDVEDEANLPDRAKVKLAECEKISSYTCEADAALYQKKWNLGDVVTTKDAEWSLLLHERITEVMETLDSDGYVVEPTFGTATKSIIEKVNAVSGDTAKNENIPGPEGKQGPQGYSIQYRWDGTKLGVKREDEGTYKYTNLQGPAGKDGQDGKDGMSVTYTHTQISAQAVWQIAHNLNKYPSVTVVDSAGSVVVGDIRYIDRNNLTVTFTAGFAGKAYLN</sequence>
<protein>
    <recommendedName>
        <fullName evidence="1">Gp28/Gp37-like domain-containing protein</fullName>
    </recommendedName>
</protein>
<dbReference type="AlphaFoldDB" id="A0A7G5MSS2"/>
<dbReference type="Proteomes" id="UP000515789">
    <property type="component" value="Chromosome"/>
</dbReference>
<dbReference type="RefSeq" id="WP_018598219.1">
    <property type="nucleotide sequence ID" value="NZ_CABLBP010000009.1"/>
</dbReference>
<proteinExistence type="predicted"/>
<dbReference type="Pfam" id="PF14594">
    <property type="entry name" value="Sipho_Gp37"/>
    <property type="match status" value="1"/>
</dbReference>
<accession>A0A7G5MSS2</accession>
<gene>
    <name evidence="2" type="ORF">E5259_08710</name>
</gene>
<dbReference type="InterPro" id="IPR029432">
    <property type="entry name" value="Gp28/Gp37-like_dom"/>
</dbReference>
<dbReference type="EMBL" id="CP039126">
    <property type="protein sequence ID" value="QMW77665.1"/>
    <property type="molecule type" value="Genomic_DNA"/>
</dbReference>